<dbReference type="STRING" id="3659.A0A0A0LX73"/>
<evidence type="ECO:0000313" key="2">
    <source>
        <dbReference type="EMBL" id="KGN65624.1"/>
    </source>
</evidence>
<feature type="region of interest" description="Disordered" evidence="1">
    <location>
        <begin position="365"/>
        <end position="401"/>
    </location>
</feature>
<dbReference type="GO" id="GO:0005634">
    <property type="term" value="C:nucleus"/>
    <property type="evidence" value="ECO:0000318"/>
    <property type="project" value="GO_Central"/>
</dbReference>
<feature type="compositionally biased region" description="Acidic residues" evidence="1">
    <location>
        <begin position="43"/>
        <end position="52"/>
    </location>
</feature>
<dbReference type="Pfam" id="PF07818">
    <property type="entry name" value="HCNGP"/>
    <property type="match status" value="1"/>
</dbReference>
<organism evidence="2 3">
    <name type="scientific">Cucumis sativus</name>
    <name type="common">Cucumber</name>
    <dbReference type="NCBI Taxonomy" id="3659"/>
    <lineage>
        <taxon>Eukaryota</taxon>
        <taxon>Viridiplantae</taxon>
        <taxon>Streptophyta</taxon>
        <taxon>Embryophyta</taxon>
        <taxon>Tracheophyta</taxon>
        <taxon>Spermatophyta</taxon>
        <taxon>Magnoliopsida</taxon>
        <taxon>eudicotyledons</taxon>
        <taxon>Gunneridae</taxon>
        <taxon>Pentapetalae</taxon>
        <taxon>rosids</taxon>
        <taxon>fabids</taxon>
        <taxon>Cucurbitales</taxon>
        <taxon>Cucurbitaceae</taxon>
        <taxon>Benincaseae</taxon>
        <taxon>Cucumis</taxon>
    </lineage>
</organism>
<feature type="compositionally biased region" description="Basic and acidic residues" evidence="1">
    <location>
        <begin position="206"/>
        <end position="225"/>
    </location>
</feature>
<dbReference type="GO" id="GO:0006355">
    <property type="term" value="P:regulation of DNA-templated transcription"/>
    <property type="evidence" value="ECO:0007669"/>
    <property type="project" value="InterPro"/>
</dbReference>
<feature type="compositionally biased region" description="Polar residues" evidence="1">
    <location>
        <begin position="172"/>
        <end position="202"/>
    </location>
</feature>
<dbReference type="InterPro" id="IPR012479">
    <property type="entry name" value="SAP30BP"/>
</dbReference>
<keyword evidence="3" id="KW-1185">Reference proteome</keyword>
<protein>
    <recommendedName>
        <fullName evidence="4">SAP30-binding protein</fullName>
    </recommendedName>
</protein>
<dbReference type="eggNOG" id="KOG2959">
    <property type="taxonomic scope" value="Eukaryota"/>
</dbReference>
<reference evidence="2 3" key="3">
    <citation type="journal article" date="2010" name="BMC Genomics">
        <title>Transcriptome sequencing and comparative analysis of cucumber flowers with different sex types.</title>
        <authorList>
            <person name="Guo S."/>
            <person name="Zheng Y."/>
            <person name="Joung J.G."/>
            <person name="Liu S."/>
            <person name="Zhang Z."/>
            <person name="Crasta O.R."/>
            <person name="Sobral B.W."/>
            <person name="Xu Y."/>
            <person name="Huang S."/>
            <person name="Fei Z."/>
        </authorList>
    </citation>
    <scope>NUCLEOTIDE SEQUENCE [LARGE SCALE GENOMIC DNA]</scope>
    <source>
        <strain evidence="3">cv. 9930</strain>
    </source>
</reference>
<dbReference type="AlphaFoldDB" id="A0A0A0LX73"/>
<feature type="region of interest" description="Disordered" evidence="1">
    <location>
        <begin position="427"/>
        <end position="448"/>
    </location>
</feature>
<name>A0A0A0LX73_CUCSA</name>
<reference evidence="2 3" key="2">
    <citation type="journal article" date="2009" name="PLoS ONE">
        <title>An integrated genetic and cytogenetic map of the cucumber genome.</title>
        <authorList>
            <person name="Ren Y."/>
            <person name="Zhang Z."/>
            <person name="Liu J."/>
            <person name="Staub J.E."/>
            <person name="Han Y."/>
            <person name="Cheng Z."/>
            <person name="Li X."/>
            <person name="Lu J."/>
            <person name="Miao H."/>
            <person name="Kang H."/>
            <person name="Xie B."/>
            <person name="Gu X."/>
            <person name="Wang X."/>
            <person name="Du Y."/>
            <person name="Jin W."/>
            <person name="Huang S."/>
        </authorList>
    </citation>
    <scope>NUCLEOTIDE SEQUENCE [LARGE SCALE GENOMIC DNA]</scope>
    <source>
        <strain evidence="3">cv. 9930</strain>
    </source>
</reference>
<reference evidence="2 3" key="1">
    <citation type="journal article" date="2009" name="Nat. Genet.">
        <title>The genome of the cucumber, Cucumis sativus L.</title>
        <authorList>
            <person name="Huang S."/>
            <person name="Li R."/>
            <person name="Zhang Z."/>
            <person name="Li L."/>
            <person name="Gu X."/>
            <person name="Fan W."/>
            <person name="Lucas W.J."/>
            <person name="Wang X."/>
            <person name="Xie B."/>
            <person name="Ni P."/>
            <person name="Ren Y."/>
            <person name="Zhu H."/>
            <person name="Li J."/>
            <person name="Lin K."/>
            <person name="Jin W."/>
            <person name="Fei Z."/>
            <person name="Li G."/>
            <person name="Staub J."/>
            <person name="Kilian A."/>
            <person name="van der Vossen E.A."/>
            <person name="Wu Y."/>
            <person name="Guo J."/>
            <person name="He J."/>
            <person name="Jia Z."/>
            <person name="Ren Y."/>
            <person name="Tian G."/>
            <person name="Lu Y."/>
            <person name="Ruan J."/>
            <person name="Qian W."/>
            <person name="Wang M."/>
            <person name="Huang Q."/>
            <person name="Li B."/>
            <person name="Xuan Z."/>
            <person name="Cao J."/>
            <person name="Asan"/>
            <person name="Wu Z."/>
            <person name="Zhang J."/>
            <person name="Cai Q."/>
            <person name="Bai Y."/>
            <person name="Zhao B."/>
            <person name="Han Y."/>
            <person name="Li Y."/>
            <person name="Li X."/>
            <person name="Wang S."/>
            <person name="Shi Q."/>
            <person name="Liu S."/>
            <person name="Cho W.K."/>
            <person name="Kim J.Y."/>
            <person name="Xu Y."/>
            <person name="Heller-Uszynska K."/>
            <person name="Miao H."/>
            <person name="Cheng Z."/>
            <person name="Zhang S."/>
            <person name="Wu J."/>
            <person name="Yang Y."/>
            <person name="Kang H."/>
            <person name="Li M."/>
            <person name="Liang H."/>
            <person name="Ren X."/>
            <person name="Shi Z."/>
            <person name="Wen M."/>
            <person name="Jian M."/>
            <person name="Yang H."/>
            <person name="Zhang G."/>
            <person name="Yang Z."/>
            <person name="Chen R."/>
            <person name="Liu S."/>
            <person name="Li J."/>
            <person name="Ma L."/>
            <person name="Liu H."/>
            <person name="Zhou Y."/>
            <person name="Zhao J."/>
            <person name="Fang X."/>
            <person name="Li G."/>
            <person name="Fang L."/>
            <person name="Li Y."/>
            <person name="Liu D."/>
            <person name="Zheng H."/>
            <person name="Zhang Y."/>
            <person name="Qin N."/>
            <person name="Li Z."/>
            <person name="Yang G."/>
            <person name="Yang S."/>
            <person name="Bolund L."/>
            <person name="Kristiansen K."/>
            <person name="Zheng H."/>
            <person name="Li S."/>
            <person name="Zhang X."/>
            <person name="Yang H."/>
            <person name="Wang J."/>
            <person name="Sun R."/>
            <person name="Zhang B."/>
            <person name="Jiang S."/>
            <person name="Wang J."/>
            <person name="Du Y."/>
            <person name="Li S."/>
        </authorList>
    </citation>
    <scope>NUCLEOTIDE SEQUENCE [LARGE SCALE GENOMIC DNA]</scope>
    <source>
        <strain evidence="3">cv. 9930</strain>
    </source>
</reference>
<feature type="region of interest" description="Disordered" evidence="1">
    <location>
        <begin position="72"/>
        <end position="108"/>
    </location>
</feature>
<feature type="region of interest" description="Disordered" evidence="1">
    <location>
        <begin position="1"/>
        <end position="53"/>
    </location>
</feature>
<evidence type="ECO:0000313" key="3">
    <source>
        <dbReference type="Proteomes" id="UP000029981"/>
    </source>
</evidence>
<proteinExistence type="predicted"/>
<dbReference type="Proteomes" id="UP000029981">
    <property type="component" value="Chromosome 1"/>
</dbReference>
<sequence>MASKKKQSEGIALLSMYNDEDDEMEDVEDLEEEEDGELHPQQMEEEGGEEDYAGVRVAEEELVANSDRMIISDSANDSTPPVAGENLTPDKLKFGSSTPQPPQVVVSSSPMVLQIGQLDNSGRRRGTLAIVDYGHDEAAMSPEAEDGEIEESGRVTFGDELLGTNGDFDRSSPGTVMISTSNNLSTPQISESPHSGSMNNVMPESETEKVEETVEEEKKDIDPLDKFLPPPPKEKCSEDLQRKINKFLEYKKAGKSFNAEVRNRKDYRNPDFLLHAVRYQDIDQIGSCFSKEVFDPHGYDKSDYYTEIEADMKREMERKELERKKSPKMEFVTGGTQPGGTVVTAPKINIPFSGVSAITTSGLHSAAPASDAIPRDGRQNKKSKWDKVDGDRRNPVISGGSDAASAHAALLSAANVGSGYMAFAQQRRREAEEKRSDDQGEKWKRNCTRAKEEAPFSYSGFSPMSKKGKSEPLKEIRRCTKSMSYNHQVGHIETVTFLPYSFMPCPCPFPHASGSSSTLQTAKTPSNYEPHNQIKLLDFRLSSLHLCFLVFPHTHITKPNITECFKVNTIKAFNSSLDACFAERKPEFDLKQNYDVDLEKGILCFTSKQRGFEGSNKKDGLVYNYNVVESDQSLLFFLQVVVAYFQHKYVWVSLKR</sequence>
<gene>
    <name evidence="2" type="ORF">Csa_1G470400</name>
</gene>
<dbReference type="PANTHER" id="PTHR13464">
    <property type="entry name" value="TRANSCRIPTIONAL REGULATOR PROTEIN HCNGP"/>
    <property type="match status" value="1"/>
</dbReference>
<dbReference type="OMA" id="VPNPVHV"/>
<dbReference type="Gramene" id="KGN65624">
    <property type="protein sequence ID" value="KGN65624"/>
    <property type="gene ID" value="Csa_1G470400"/>
</dbReference>
<feature type="compositionally biased region" description="Basic and acidic residues" evidence="1">
    <location>
        <begin position="373"/>
        <end position="394"/>
    </location>
</feature>
<feature type="compositionally biased region" description="Acidic residues" evidence="1">
    <location>
        <begin position="18"/>
        <end position="36"/>
    </location>
</feature>
<dbReference type="PANTHER" id="PTHR13464:SF0">
    <property type="entry name" value="SAP30-BINDING PROTEIN"/>
    <property type="match status" value="1"/>
</dbReference>
<evidence type="ECO:0000256" key="1">
    <source>
        <dbReference type="SAM" id="MobiDB-lite"/>
    </source>
</evidence>
<feature type="region of interest" description="Disordered" evidence="1">
    <location>
        <begin position="158"/>
        <end position="239"/>
    </location>
</feature>
<dbReference type="EMBL" id="CM002922">
    <property type="protein sequence ID" value="KGN65624.1"/>
    <property type="molecule type" value="Genomic_DNA"/>
</dbReference>
<accession>A0A0A0LX73</accession>
<reference evidence="2 3" key="4">
    <citation type="journal article" date="2011" name="BMC Genomics">
        <title>RNA-Seq improves annotation of protein-coding genes in the cucumber genome.</title>
        <authorList>
            <person name="Li Z."/>
            <person name="Zhang Z."/>
            <person name="Yan P."/>
            <person name="Huang S."/>
            <person name="Fei Z."/>
            <person name="Lin K."/>
        </authorList>
    </citation>
    <scope>NUCLEOTIDE SEQUENCE [LARGE SCALE GENOMIC DNA]</scope>
    <source>
        <strain evidence="3">cv. 9930</strain>
    </source>
</reference>
<evidence type="ECO:0008006" key="4">
    <source>
        <dbReference type="Google" id="ProtNLM"/>
    </source>
</evidence>